<evidence type="ECO:0000313" key="6">
    <source>
        <dbReference type="Proteomes" id="UP000503640"/>
    </source>
</evidence>
<comment type="similarity">
    <text evidence="1">Belongs to the 'phage' integrase family.</text>
</comment>
<protein>
    <recommendedName>
        <fullName evidence="4">Tyr recombinase domain-containing protein</fullName>
    </recommendedName>
</protein>
<comment type="caution">
    <text evidence="5">The sequence shown here is derived from an EMBL/GenBank/DDBJ whole genome shotgun (WGS) entry which is preliminary data.</text>
</comment>
<name>A0A7I9VPS2_9BACT</name>
<dbReference type="InterPro" id="IPR013762">
    <property type="entry name" value="Integrase-like_cat_sf"/>
</dbReference>
<organism evidence="5 6">
    <name type="scientific">Anaeromyxobacter diazotrophicus</name>
    <dbReference type="NCBI Taxonomy" id="2590199"/>
    <lineage>
        <taxon>Bacteria</taxon>
        <taxon>Pseudomonadati</taxon>
        <taxon>Myxococcota</taxon>
        <taxon>Myxococcia</taxon>
        <taxon>Myxococcales</taxon>
        <taxon>Cystobacterineae</taxon>
        <taxon>Anaeromyxobacteraceae</taxon>
        <taxon>Anaeromyxobacter</taxon>
    </lineage>
</organism>
<proteinExistence type="inferred from homology"/>
<dbReference type="PANTHER" id="PTHR30629">
    <property type="entry name" value="PROPHAGE INTEGRASE"/>
    <property type="match status" value="1"/>
</dbReference>
<evidence type="ECO:0000313" key="5">
    <source>
        <dbReference type="EMBL" id="GEJ58416.1"/>
    </source>
</evidence>
<dbReference type="Gene3D" id="1.10.443.10">
    <property type="entry name" value="Intergrase catalytic core"/>
    <property type="match status" value="1"/>
</dbReference>
<evidence type="ECO:0000259" key="4">
    <source>
        <dbReference type="Pfam" id="PF00589"/>
    </source>
</evidence>
<feature type="domain" description="Tyr recombinase" evidence="4">
    <location>
        <begin position="44"/>
        <end position="169"/>
    </location>
</feature>
<sequence>MRSGRRGARRRGRRDRRLARPVDGRWQSLWKATMRLGGIFGPATRVLLLTGDRRNEAAFLRWDELDGDWAAMPGSRMKNGRDFRAPLSAAAKGLVDAQPKLGAYVFTTNGKAPISGWGKAKERIDKLMSEELGEPVTGWRFHDLRRTMATGIAMLGYRREVIDRILAHVPQKSDVTSSVYNRFMYDGEAMEAVQRWAGYVLRLVSGLHVVPQVPAANEPPVVEDSDQPVA</sequence>
<gene>
    <name evidence="5" type="ORF">AMYX_31570</name>
</gene>
<dbReference type="InterPro" id="IPR002104">
    <property type="entry name" value="Integrase_catalytic"/>
</dbReference>
<dbReference type="PANTHER" id="PTHR30629:SF2">
    <property type="entry name" value="PROPHAGE INTEGRASE INTS-RELATED"/>
    <property type="match status" value="1"/>
</dbReference>
<dbReference type="AlphaFoldDB" id="A0A7I9VPS2"/>
<keyword evidence="3" id="KW-0233">DNA recombination</keyword>
<dbReference type="GO" id="GO:0003677">
    <property type="term" value="F:DNA binding"/>
    <property type="evidence" value="ECO:0007669"/>
    <property type="project" value="InterPro"/>
</dbReference>
<keyword evidence="2" id="KW-0229">DNA integration</keyword>
<dbReference type="Proteomes" id="UP000503640">
    <property type="component" value="Unassembled WGS sequence"/>
</dbReference>
<evidence type="ECO:0000256" key="2">
    <source>
        <dbReference type="ARBA" id="ARBA00022908"/>
    </source>
</evidence>
<dbReference type="GO" id="GO:0006310">
    <property type="term" value="P:DNA recombination"/>
    <property type="evidence" value="ECO:0007669"/>
    <property type="project" value="UniProtKB-KW"/>
</dbReference>
<dbReference type="Pfam" id="PF00589">
    <property type="entry name" value="Phage_integrase"/>
    <property type="match status" value="1"/>
</dbReference>
<reference evidence="6" key="1">
    <citation type="journal article" date="2020" name="Appl. Environ. Microbiol.">
        <title>Diazotrophic Anaeromyxobacter Isolates from Soils.</title>
        <authorList>
            <person name="Masuda Y."/>
            <person name="Yamanaka H."/>
            <person name="Xu Z.X."/>
            <person name="Shiratori Y."/>
            <person name="Aono T."/>
            <person name="Amachi S."/>
            <person name="Senoo K."/>
            <person name="Itoh H."/>
        </authorList>
    </citation>
    <scope>NUCLEOTIDE SEQUENCE [LARGE SCALE GENOMIC DNA]</scope>
    <source>
        <strain evidence="6">R267</strain>
    </source>
</reference>
<dbReference type="SUPFAM" id="SSF56349">
    <property type="entry name" value="DNA breaking-rejoining enzymes"/>
    <property type="match status" value="1"/>
</dbReference>
<dbReference type="InterPro" id="IPR050808">
    <property type="entry name" value="Phage_Integrase"/>
</dbReference>
<evidence type="ECO:0000256" key="3">
    <source>
        <dbReference type="ARBA" id="ARBA00023172"/>
    </source>
</evidence>
<dbReference type="EMBL" id="BJTG01000007">
    <property type="protein sequence ID" value="GEJ58416.1"/>
    <property type="molecule type" value="Genomic_DNA"/>
</dbReference>
<evidence type="ECO:0000256" key="1">
    <source>
        <dbReference type="ARBA" id="ARBA00008857"/>
    </source>
</evidence>
<accession>A0A7I9VPS2</accession>
<dbReference type="InterPro" id="IPR011010">
    <property type="entry name" value="DNA_brk_join_enz"/>
</dbReference>
<keyword evidence="6" id="KW-1185">Reference proteome</keyword>
<dbReference type="GO" id="GO:0015074">
    <property type="term" value="P:DNA integration"/>
    <property type="evidence" value="ECO:0007669"/>
    <property type="project" value="UniProtKB-KW"/>
</dbReference>